<gene>
    <name evidence="3" type="ORF">MGU_11109</name>
</gene>
<dbReference type="SUPFAM" id="SSF53474">
    <property type="entry name" value="alpha/beta-Hydrolases"/>
    <property type="match status" value="1"/>
</dbReference>
<accession>A0A0B4G4P5</accession>
<dbReference type="InterPro" id="IPR050300">
    <property type="entry name" value="GDXG_lipolytic_enzyme"/>
</dbReference>
<evidence type="ECO:0000313" key="4">
    <source>
        <dbReference type="Proteomes" id="UP000031192"/>
    </source>
</evidence>
<dbReference type="Proteomes" id="UP000031192">
    <property type="component" value="Unassembled WGS sequence"/>
</dbReference>
<dbReference type="PANTHER" id="PTHR48081">
    <property type="entry name" value="AB HYDROLASE SUPERFAMILY PROTEIN C4A8.06C"/>
    <property type="match status" value="1"/>
</dbReference>
<keyword evidence="1 3" id="KW-0378">Hydrolase</keyword>
<dbReference type="GO" id="GO:0016787">
    <property type="term" value="F:hydrolase activity"/>
    <property type="evidence" value="ECO:0007669"/>
    <property type="project" value="UniProtKB-KW"/>
</dbReference>
<dbReference type="InterPro" id="IPR029058">
    <property type="entry name" value="AB_hydrolase_fold"/>
</dbReference>
<reference evidence="3 4" key="1">
    <citation type="journal article" date="2014" name="Proc. Natl. Acad. Sci. U.S.A.">
        <title>Trajectory and genomic determinants of fungal-pathogen speciation and host adaptation.</title>
        <authorList>
            <person name="Hu X."/>
            <person name="Xiao G."/>
            <person name="Zheng P."/>
            <person name="Shang Y."/>
            <person name="Su Y."/>
            <person name="Zhang X."/>
            <person name="Liu X."/>
            <person name="Zhan S."/>
            <person name="St Leger R.J."/>
            <person name="Wang C."/>
        </authorList>
    </citation>
    <scope>NUCLEOTIDE SEQUENCE [LARGE SCALE GENOMIC DNA]</scope>
    <source>
        <strain evidence="3 4">ARSEF 977</strain>
    </source>
</reference>
<evidence type="ECO:0000256" key="1">
    <source>
        <dbReference type="ARBA" id="ARBA00022801"/>
    </source>
</evidence>
<protein>
    <submittedName>
        <fullName evidence="3">Alpha/beta hydrolase fold-3 domain-containing protein</fullName>
    </submittedName>
</protein>
<dbReference type="InterPro" id="IPR013094">
    <property type="entry name" value="AB_hydrolase_3"/>
</dbReference>
<dbReference type="PANTHER" id="PTHR48081:SF8">
    <property type="entry name" value="ALPHA_BETA HYDROLASE FOLD-3 DOMAIN-CONTAINING PROTEIN-RELATED"/>
    <property type="match status" value="1"/>
</dbReference>
<dbReference type="AlphaFoldDB" id="A0A0B4G4P5"/>
<sequence>MRDGHSNEARIHKAAARGNALVVLIHGGGFCLGHNSHINSYSRSIASFFNVNVVSISYRLAPEFKFPTAPNNVWDAIEWLVKQDNKQTFGYEPSAGFLVGGVSAGANLAAVTVQRWGSEKLSPPISGAWLDIPWLMDEDIVPSDYQGLWFSREQNADSFIVGKEALEFMKEAYAPETTSPAFSPLNTKDSYENHLPTYIQVCGKDPLRDDGLIYEKLLREQGVSTRMDVYPGVPHGFADVFPELKIARKYRINTMKGFSWLLGNEPHERAYAEAFEGITGGV</sequence>
<dbReference type="HOGENOM" id="CLU_012494_6_3_1"/>
<organism evidence="3 4">
    <name type="scientific">Metarhizium guizhouense (strain ARSEF 977)</name>
    <dbReference type="NCBI Taxonomy" id="1276136"/>
    <lineage>
        <taxon>Eukaryota</taxon>
        <taxon>Fungi</taxon>
        <taxon>Dikarya</taxon>
        <taxon>Ascomycota</taxon>
        <taxon>Pezizomycotina</taxon>
        <taxon>Sordariomycetes</taxon>
        <taxon>Hypocreomycetidae</taxon>
        <taxon>Hypocreales</taxon>
        <taxon>Clavicipitaceae</taxon>
        <taxon>Metarhizium</taxon>
    </lineage>
</organism>
<comment type="caution">
    <text evidence="3">The sequence shown here is derived from an EMBL/GenBank/DDBJ whole genome shotgun (WGS) entry which is preliminary data.</text>
</comment>
<evidence type="ECO:0000259" key="2">
    <source>
        <dbReference type="Pfam" id="PF07859"/>
    </source>
</evidence>
<proteinExistence type="predicted"/>
<dbReference type="Gene3D" id="3.40.50.1820">
    <property type="entry name" value="alpha/beta hydrolase"/>
    <property type="match status" value="1"/>
</dbReference>
<dbReference type="Pfam" id="PF07859">
    <property type="entry name" value="Abhydrolase_3"/>
    <property type="match status" value="1"/>
</dbReference>
<feature type="domain" description="Alpha/beta hydrolase fold-3" evidence="2">
    <location>
        <begin position="22"/>
        <end position="238"/>
    </location>
</feature>
<dbReference type="EMBL" id="AZNH01000138">
    <property type="protein sequence ID" value="KID81535.1"/>
    <property type="molecule type" value="Genomic_DNA"/>
</dbReference>
<name>A0A0B4G4P5_METGA</name>
<keyword evidence="4" id="KW-1185">Reference proteome</keyword>
<evidence type="ECO:0000313" key="3">
    <source>
        <dbReference type="EMBL" id="KID81535.1"/>
    </source>
</evidence>